<gene>
    <name evidence="1" type="ORF">UFOVP237_62</name>
</gene>
<dbReference type="EMBL" id="LR798277">
    <property type="protein sequence ID" value="CAB5220045.1"/>
    <property type="molecule type" value="Genomic_DNA"/>
</dbReference>
<proteinExistence type="predicted"/>
<accession>A0A6J7WTB5</accession>
<sequence>MREFPITKTLRGDSLALCGDQAANLLELAVSTFLHIMVMDILNGKKSPRTETMMAAKTISDITGWSEEQLAGELDDIIQSIQLLSSPTDTMQ</sequence>
<name>A0A6J7WTB5_9CAUD</name>
<evidence type="ECO:0000313" key="1">
    <source>
        <dbReference type="EMBL" id="CAB5220045.1"/>
    </source>
</evidence>
<organism evidence="1">
    <name type="scientific">uncultured Caudovirales phage</name>
    <dbReference type="NCBI Taxonomy" id="2100421"/>
    <lineage>
        <taxon>Viruses</taxon>
        <taxon>Duplodnaviria</taxon>
        <taxon>Heunggongvirae</taxon>
        <taxon>Uroviricota</taxon>
        <taxon>Caudoviricetes</taxon>
        <taxon>Peduoviridae</taxon>
        <taxon>Maltschvirus</taxon>
        <taxon>Maltschvirus maltsch</taxon>
    </lineage>
</organism>
<protein>
    <submittedName>
        <fullName evidence="1">Uncharacterized protein</fullName>
    </submittedName>
</protein>
<reference evidence="1" key="1">
    <citation type="submission" date="2020-05" db="EMBL/GenBank/DDBJ databases">
        <authorList>
            <person name="Chiriac C."/>
            <person name="Salcher M."/>
            <person name="Ghai R."/>
            <person name="Kavagutti S V."/>
        </authorList>
    </citation>
    <scope>NUCLEOTIDE SEQUENCE</scope>
</reference>